<evidence type="ECO:0000256" key="5">
    <source>
        <dbReference type="ARBA" id="ARBA00022502"/>
    </source>
</evidence>
<keyword evidence="6 12" id="KW-0328">Glycosyltransferase</keyword>
<evidence type="ECO:0000256" key="13">
    <source>
        <dbReference type="SAM" id="MobiDB-lite"/>
    </source>
</evidence>
<dbReference type="AlphaFoldDB" id="A0A1Y2FC56"/>
<reference evidence="14 15" key="1">
    <citation type="submission" date="2016-07" db="EMBL/GenBank/DDBJ databases">
        <title>Pervasive Adenine N6-methylation of Active Genes in Fungi.</title>
        <authorList>
            <consortium name="DOE Joint Genome Institute"/>
            <person name="Mondo S.J."/>
            <person name="Dannebaum R.O."/>
            <person name="Kuo R.C."/>
            <person name="Labutti K."/>
            <person name="Haridas S."/>
            <person name="Kuo A."/>
            <person name="Salamov A."/>
            <person name="Ahrendt S.R."/>
            <person name="Lipzen A."/>
            <person name="Sullivan W."/>
            <person name="Andreopoulos W.B."/>
            <person name="Clum A."/>
            <person name="Lindquist E."/>
            <person name="Daum C."/>
            <person name="Ramamoorthy G.K."/>
            <person name="Gryganskyi A."/>
            <person name="Culley D."/>
            <person name="Magnuson J.K."/>
            <person name="James T.Y."/>
            <person name="O'Malley M.A."/>
            <person name="Stajich J.E."/>
            <person name="Spatafora J.W."/>
            <person name="Visel A."/>
            <person name="Grigoriev I.V."/>
        </authorList>
    </citation>
    <scope>NUCLEOTIDE SEQUENCE [LARGE SCALE GENOMIC DNA]</scope>
    <source>
        <strain evidence="14 15">12-1054</strain>
    </source>
</reference>
<feature type="region of interest" description="Disordered" evidence="13">
    <location>
        <begin position="62"/>
        <end position="89"/>
    </location>
</feature>
<evidence type="ECO:0000256" key="6">
    <source>
        <dbReference type="ARBA" id="ARBA00022676"/>
    </source>
</evidence>
<keyword evidence="10 12" id="KW-1133">Transmembrane helix</keyword>
<comment type="subcellular location">
    <subcellularLocation>
        <location evidence="1 12">Endoplasmic reticulum membrane</location>
        <topology evidence="1 12">Multi-pass membrane protein</topology>
    </subcellularLocation>
</comment>
<evidence type="ECO:0000256" key="10">
    <source>
        <dbReference type="ARBA" id="ARBA00022989"/>
    </source>
</evidence>
<feature type="transmembrane region" description="Helical" evidence="12">
    <location>
        <begin position="104"/>
        <end position="125"/>
    </location>
</feature>
<evidence type="ECO:0000256" key="2">
    <source>
        <dbReference type="ARBA" id="ARBA00004687"/>
    </source>
</evidence>
<keyword evidence="9 12" id="KW-0256">Endoplasmic reticulum</keyword>
<dbReference type="PANTHER" id="PTHR12468:SF2">
    <property type="entry name" value="GPI MANNOSYLTRANSFERASE 2"/>
    <property type="match status" value="1"/>
</dbReference>
<evidence type="ECO:0000256" key="7">
    <source>
        <dbReference type="ARBA" id="ARBA00022679"/>
    </source>
</evidence>
<dbReference type="InterPro" id="IPR007315">
    <property type="entry name" value="PIG-V/Gpi18"/>
</dbReference>
<protein>
    <recommendedName>
        <fullName evidence="4 12">GPI mannosyltransferase 2</fullName>
        <ecNumber evidence="12">2.4.1.-</ecNumber>
    </recommendedName>
</protein>
<dbReference type="OMA" id="WITCHAI"/>
<dbReference type="GO" id="GO:0005789">
    <property type="term" value="C:endoplasmic reticulum membrane"/>
    <property type="evidence" value="ECO:0007669"/>
    <property type="project" value="UniProtKB-SubCell"/>
</dbReference>
<dbReference type="EC" id="2.4.1.-" evidence="12"/>
<feature type="transmembrane region" description="Helical" evidence="12">
    <location>
        <begin position="175"/>
        <end position="194"/>
    </location>
</feature>
<keyword evidence="15" id="KW-1185">Reference proteome</keyword>
<keyword evidence="11 12" id="KW-0472">Membrane</keyword>
<evidence type="ECO:0000256" key="9">
    <source>
        <dbReference type="ARBA" id="ARBA00022824"/>
    </source>
</evidence>
<evidence type="ECO:0000256" key="11">
    <source>
        <dbReference type="ARBA" id="ARBA00023136"/>
    </source>
</evidence>
<evidence type="ECO:0000256" key="1">
    <source>
        <dbReference type="ARBA" id="ARBA00004477"/>
    </source>
</evidence>
<keyword evidence="8 12" id="KW-0812">Transmembrane</keyword>
<gene>
    <name evidence="14" type="ORF">BCR37DRAFT_46236</name>
</gene>
<dbReference type="UniPathway" id="UPA00196"/>
<evidence type="ECO:0000256" key="3">
    <source>
        <dbReference type="ARBA" id="ARBA00008698"/>
    </source>
</evidence>
<sequence length="436" mass="48442">MSVAAPEHAPEKLKLTIPACNDEATSLPTITVQAASPRRASIATLSFSTERPEMGQRRASDYLRGPHHQAASAKRPGMLEPGKRPSLPRMKSALRAPETPFRELTTIFVCYKAVLLLLALCASWTGEYDSSSTLVSYSTRLMHWDSVYFQHIARHGYVYEQEHAFGPLLPLLLRFIHPMVLGCACHYIAIIALYRASLNATSSERISKVAAILHIISPAGIFLCVGYTEPLFCALTFSGVALLHKYPKVAASLFGLSGLTRATGIINAFYFFPKRPDPTRLVNAGLAGAVICGPWFLTQAVAYMHYCPGRPWCDRFPPIVYSFVQDHYWHVGFGRYFTLNNLPLFLLSAPSYLLCLVSLDVSLSGIQQGLLTFLTFTTAHAQIITRMMAAFPGVYWFLARRVVQENESQGWRWAIHGWILYGLCQAVLFGAHLPPA</sequence>
<dbReference type="GO" id="GO:0031501">
    <property type="term" value="C:mannosyltransferase complex"/>
    <property type="evidence" value="ECO:0007669"/>
    <property type="project" value="TreeGrafter"/>
</dbReference>
<dbReference type="PANTHER" id="PTHR12468">
    <property type="entry name" value="GPI MANNOSYLTRANSFERASE 2"/>
    <property type="match status" value="1"/>
</dbReference>
<accession>A0A1Y2FC56</accession>
<dbReference type="GeneID" id="63788911"/>
<feature type="transmembrane region" description="Helical" evidence="12">
    <location>
        <begin position="410"/>
        <end position="431"/>
    </location>
</feature>
<dbReference type="GO" id="GO:0000009">
    <property type="term" value="F:alpha-1,6-mannosyltransferase activity"/>
    <property type="evidence" value="ECO:0007669"/>
    <property type="project" value="InterPro"/>
</dbReference>
<feature type="transmembrane region" description="Helical" evidence="12">
    <location>
        <begin position="342"/>
        <end position="363"/>
    </location>
</feature>
<evidence type="ECO:0000256" key="12">
    <source>
        <dbReference type="RuleBase" id="RU363112"/>
    </source>
</evidence>
<dbReference type="EMBL" id="MCFI01000011">
    <property type="protein sequence ID" value="ORY81493.1"/>
    <property type="molecule type" value="Genomic_DNA"/>
</dbReference>
<dbReference type="GO" id="GO:0004376">
    <property type="term" value="F:GPI mannosyltransferase activity"/>
    <property type="evidence" value="ECO:0007669"/>
    <property type="project" value="InterPro"/>
</dbReference>
<keyword evidence="5 12" id="KW-0337">GPI-anchor biosynthesis</keyword>
<dbReference type="Pfam" id="PF04188">
    <property type="entry name" value="Mannosyl_trans2"/>
    <property type="match status" value="2"/>
</dbReference>
<evidence type="ECO:0000256" key="8">
    <source>
        <dbReference type="ARBA" id="ARBA00022692"/>
    </source>
</evidence>
<evidence type="ECO:0000256" key="4">
    <source>
        <dbReference type="ARBA" id="ARBA00013795"/>
    </source>
</evidence>
<name>A0A1Y2FC56_PROLT</name>
<comment type="similarity">
    <text evidence="3 12">Belongs to the PIGV family.</text>
</comment>
<dbReference type="RefSeq" id="XP_040724869.1">
    <property type="nucleotide sequence ID" value="XM_040872312.1"/>
</dbReference>
<proteinExistence type="inferred from homology"/>
<comment type="pathway">
    <text evidence="2 12">Glycolipid biosynthesis; glycosylphosphatidylinositol-anchor biosynthesis.</text>
</comment>
<comment type="caution">
    <text evidence="12">Lacks conserved residue(s) required for the propagation of feature annotation.</text>
</comment>
<organism evidence="14 15">
    <name type="scientific">Protomyces lactucae-debilis</name>
    <dbReference type="NCBI Taxonomy" id="2754530"/>
    <lineage>
        <taxon>Eukaryota</taxon>
        <taxon>Fungi</taxon>
        <taxon>Dikarya</taxon>
        <taxon>Ascomycota</taxon>
        <taxon>Taphrinomycotina</taxon>
        <taxon>Taphrinomycetes</taxon>
        <taxon>Taphrinales</taxon>
        <taxon>Protomycetaceae</taxon>
        <taxon>Protomyces</taxon>
    </lineage>
</organism>
<dbReference type="Proteomes" id="UP000193685">
    <property type="component" value="Unassembled WGS sequence"/>
</dbReference>
<comment type="function">
    <text evidence="12">Mannosyltransferase involved in glycosylphosphatidylinositol-anchor biosynthesis.</text>
</comment>
<evidence type="ECO:0000313" key="15">
    <source>
        <dbReference type="Proteomes" id="UP000193685"/>
    </source>
</evidence>
<feature type="transmembrane region" description="Helical" evidence="12">
    <location>
        <begin position="370"/>
        <end position="398"/>
    </location>
</feature>
<dbReference type="STRING" id="56484.A0A1Y2FC56"/>
<comment type="caution">
    <text evidence="14">The sequence shown here is derived from an EMBL/GenBank/DDBJ whole genome shotgun (WGS) entry which is preliminary data.</text>
</comment>
<evidence type="ECO:0000313" key="14">
    <source>
        <dbReference type="EMBL" id="ORY81493.1"/>
    </source>
</evidence>
<keyword evidence="7 12" id="KW-0808">Transferase</keyword>
<dbReference type="GO" id="GO:0006506">
    <property type="term" value="P:GPI anchor biosynthetic process"/>
    <property type="evidence" value="ECO:0007669"/>
    <property type="project" value="UniProtKB-UniPathway"/>
</dbReference>
<dbReference type="OrthoDB" id="10252502at2759"/>
<feature type="transmembrane region" description="Helical" evidence="12">
    <location>
        <begin position="248"/>
        <end position="272"/>
    </location>
</feature>
<feature type="transmembrane region" description="Helical" evidence="12">
    <location>
        <begin position="206"/>
        <end position="228"/>
    </location>
</feature>